<name>A0A8J3YWX9_9ACTN</name>
<evidence type="ECO:0000313" key="3">
    <source>
        <dbReference type="Proteomes" id="UP000612585"/>
    </source>
</evidence>
<sequence length="88" mass="9973">MLPGGRFHLRLRQSRTKRRAYRMAHNGDEKPTKGTHMNLGKIAAIARKLLKDTPTDTDPRRPPAQGRDVISGWGDRPRVPGSTQDRTF</sequence>
<organism evidence="2 3">
    <name type="scientific">Virgisporangium aurantiacum</name>
    <dbReference type="NCBI Taxonomy" id="175570"/>
    <lineage>
        <taxon>Bacteria</taxon>
        <taxon>Bacillati</taxon>
        <taxon>Actinomycetota</taxon>
        <taxon>Actinomycetes</taxon>
        <taxon>Micromonosporales</taxon>
        <taxon>Micromonosporaceae</taxon>
        <taxon>Virgisporangium</taxon>
    </lineage>
</organism>
<comment type="caution">
    <text evidence="2">The sequence shown here is derived from an EMBL/GenBank/DDBJ whole genome shotgun (WGS) entry which is preliminary data.</text>
</comment>
<feature type="region of interest" description="Disordered" evidence="1">
    <location>
        <begin position="15"/>
        <end position="35"/>
    </location>
</feature>
<proteinExistence type="predicted"/>
<feature type="region of interest" description="Disordered" evidence="1">
    <location>
        <begin position="52"/>
        <end position="88"/>
    </location>
</feature>
<evidence type="ECO:0000256" key="1">
    <source>
        <dbReference type="SAM" id="MobiDB-lite"/>
    </source>
</evidence>
<keyword evidence="3" id="KW-1185">Reference proteome</keyword>
<dbReference type="AlphaFoldDB" id="A0A8J3YWX9"/>
<reference evidence="2" key="1">
    <citation type="submission" date="2021-01" db="EMBL/GenBank/DDBJ databases">
        <title>Whole genome shotgun sequence of Virgisporangium aurantiacum NBRC 16421.</title>
        <authorList>
            <person name="Komaki H."/>
            <person name="Tamura T."/>
        </authorList>
    </citation>
    <scope>NUCLEOTIDE SEQUENCE</scope>
    <source>
        <strain evidence="2">NBRC 16421</strain>
    </source>
</reference>
<dbReference type="Proteomes" id="UP000612585">
    <property type="component" value="Unassembled WGS sequence"/>
</dbReference>
<gene>
    <name evidence="2" type="ORF">Vau01_006170</name>
</gene>
<protein>
    <submittedName>
        <fullName evidence="2">Uncharacterized protein</fullName>
    </submittedName>
</protein>
<evidence type="ECO:0000313" key="2">
    <source>
        <dbReference type="EMBL" id="GIJ53101.1"/>
    </source>
</evidence>
<feature type="compositionally biased region" description="Basic and acidic residues" evidence="1">
    <location>
        <begin position="52"/>
        <end position="61"/>
    </location>
</feature>
<accession>A0A8J3YWX9</accession>
<dbReference type="EMBL" id="BOPG01000004">
    <property type="protein sequence ID" value="GIJ53101.1"/>
    <property type="molecule type" value="Genomic_DNA"/>
</dbReference>